<reference evidence="1 2" key="1">
    <citation type="submission" date="2019-05" db="EMBL/GenBank/DDBJ databases">
        <title>Another draft genome of Portunus trituberculatus and its Hox gene families provides insights of decapod evolution.</title>
        <authorList>
            <person name="Jeong J.-H."/>
            <person name="Song I."/>
            <person name="Kim S."/>
            <person name="Choi T."/>
            <person name="Kim D."/>
            <person name="Ryu S."/>
            <person name="Kim W."/>
        </authorList>
    </citation>
    <scope>NUCLEOTIDE SEQUENCE [LARGE SCALE GENOMIC DNA]</scope>
    <source>
        <tissue evidence="1">Muscle</tissue>
    </source>
</reference>
<comment type="caution">
    <text evidence="1">The sequence shown here is derived from an EMBL/GenBank/DDBJ whole genome shotgun (WGS) entry which is preliminary data.</text>
</comment>
<gene>
    <name evidence="1" type="ORF">E2C01_001676</name>
</gene>
<dbReference type="AlphaFoldDB" id="A0A5B7CN36"/>
<sequence>MRAGAFVECRLPACALVAVIGGPPAEEMAEEEFVLVLDLLLFGQHGQTDHMTLIVYLVVDLLGAREVERGKQKSRRRCC</sequence>
<organism evidence="1 2">
    <name type="scientific">Portunus trituberculatus</name>
    <name type="common">Swimming crab</name>
    <name type="synonym">Neptunus trituberculatus</name>
    <dbReference type="NCBI Taxonomy" id="210409"/>
    <lineage>
        <taxon>Eukaryota</taxon>
        <taxon>Metazoa</taxon>
        <taxon>Ecdysozoa</taxon>
        <taxon>Arthropoda</taxon>
        <taxon>Crustacea</taxon>
        <taxon>Multicrustacea</taxon>
        <taxon>Malacostraca</taxon>
        <taxon>Eumalacostraca</taxon>
        <taxon>Eucarida</taxon>
        <taxon>Decapoda</taxon>
        <taxon>Pleocyemata</taxon>
        <taxon>Brachyura</taxon>
        <taxon>Eubrachyura</taxon>
        <taxon>Portunoidea</taxon>
        <taxon>Portunidae</taxon>
        <taxon>Portuninae</taxon>
        <taxon>Portunus</taxon>
    </lineage>
</organism>
<accession>A0A5B7CN36</accession>
<keyword evidence="2" id="KW-1185">Reference proteome</keyword>
<protein>
    <submittedName>
        <fullName evidence="1">Uncharacterized protein</fullName>
    </submittedName>
</protein>
<evidence type="ECO:0000313" key="2">
    <source>
        <dbReference type="Proteomes" id="UP000324222"/>
    </source>
</evidence>
<dbReference type="Proteomes" id="UP000324222">
    <property type="component" value="Unassembled WGS sequence"/>
</dbReference>
<proteinExistence type="predicted"/>
<dbReference type="EMBL" id="VSRR010000054">
    <property type="protein sequence ID" value="MPC09073.1"/>
    <property type="molecule type" value="Genomic_DNA"/>
</dbReference>
<name>A0A5B7CN36_PORTR</name>
<evidence type="ECO:0000313" key="1">
    <source>
        <dbReference type="EMBL" id="MPC09073.1"/>
    </source>
</evidence>